<reference evidence="2" key="1">
    <citation type="submission" date="2022-08" db="EMBL/GenBank/DDBJ databases">
        <title>Reclassification of Massilia species as members of the genera Telluria, Duganella, Pseudoduganella, Mokoshia gen. nov. and Zemynaea gen. nov. using orthogonal and non-orthogonal genome-based approaches.</title>
        <authorList>
            <person name="Bowman J.P."/>
        </authorList>
    </citation>
    <scope>NUCLEOTIDE SEQUENCE</scope>
    <source>
        <strain evidence="2">LMG 11547</strain>
    </source>
</reference>
<keyword evidence="3" id="KW-1185">Reference proteome</keyword>
<keyword evidence="1" id="KW-1133">Transmembrane helix</keyword>
<evidence type="ECO:0000313" key="3">
    <source>
        <dbReference type="Proteomes" id="UP001165263"/>
    </source>
</evidence>
<sequence length="331" mass="36546">MSQPRDWLNRRRASWRRKATARDQGSVLLNQRRVYILPTRAGLGFCALLLILLIGSVNYNLGLGFGLTFVAGACAIVDMVQTTRNLAGLVLSPGRAPDVYAGEDAPFELRVENPTRLARYAVWIDVEHVAEPRQAIDVPAGGSTTLVLRTATVTRGWMRAPRVRLSTHFPLGLFRAWSWWQPDSRALVYPFPEQDAPPLPMLGRPSPDGVGSTGSDDFGGVRSYQPGDPLRHLAWRQIARLDPDLGGQLVTKQFEGGTVDELILDFDALPSGLDVELRLARMTRWVLEAEQRALPYGFILGRIRYDAALGTAHQAACLRALALYGLPEEPA</sequence>
<keyword evidence="1" id="KW-0812">Transmembrane</keyword>
<dbReference type="PANTHER" id="PTHR34351">
    <property type="entry name" value="SLR1927 PROTEIN-RELATED"/>
    <property type="match status" value="1"/>
</dbReference>
<dbReference type="RefSeq" id="WP_259452397.1">
    <property type="nucleotide sequence ID" value="NZ_CP119520.1"/>
</dbReference>
<evidence type="ECO:0000313" key="2">
    <source>
        <dbReference type="EMBL" id="MCS0633432.1"/>
    </source>
</evidence>
<dbReference type="PANTHER" id="PTHR34351:SF1">
    <property type="entry name" value="SLR1927 PROTEIN"/>
    <property type="match status" value="1"/>
</dbReference>
<gene>
    <name evidence="2" type="ORF">NX786_29250</name>
</gene>
<organism evidence="2 3">
    <name type="scientific">Telluria mixta</name>
    <dbReference type="NCBI Taxonomy" id="34071"/>
    <lineage>
        <taxon>Bacteria</taxon>
        <taxon>Pseudomonadati</taxon>
        <taxon>Pseudomonadota</taxon>
        <taxon>Betaproteobacteria</taxon>
        <taxon>Burkholderiales</taxon>
        <taxon>Oxalobacteraceae</taxon>
        <taxon>Telluria group</taxon>
        <taxon>Telluria</taxon>
    </lineage>
</organism>
<accession>A0ABT2C7V0</accession>
<dbReference type="EMBL" id="JANUHC010000014">
    <property type="protein sequence ID" value="MCS0633432.1"/>
    <property type="molecule type" value="Genomic_DNA"/>
</dbReference>
<protein>
    <submittedName>
        <fullName evidence="2">DUF58 domain-containing protein</fullName>
    </submittedName>
</protein>
<evidence type="ECO:0000256" key="1">
    <source>
        <dbReference type="SAM" id="Phobius"/>
    </source>
</evidence>
<proteinExistence type="predicted"/>
<feature type="transmembrane region" description="Helical" evidence="1">
    <location>
        <begin position="34"/>
        <end position="55"/>
    </location>
</feature>
<dbReference type="Proteomes" id="UP001165263">
    <property type="component" value="Unassembled WGS sequence"/>
</dbReference>
<comment type="caution">
    <text evidence="2">The sequence shown here is derived from an EMBL/GenBank/DDBJ whole genome shotgun (WGS) entry which is preliminary data.</text>
</comment>
<name>A0ABT2C7V0_9BURK</name>
<keyword evidence="1" id="KW-0472">Membrane</keyword>